<keyword evidence="5 10" id="KW-0560">Oxidoreductase</keyword>
<dbReference type="InterPro" id="IPR017927">
    <property type="entry name" value="FAD-bd_FR_type"/>
</dbReference>
<dbReference type="InterPro" id="IPR036010">
    <property type="entry name" value="2Fe-2S_ferredoxin-like_sf"/>
</dbReference>
<feature type="domain" description="FAD-binding FR-type" evidence="9">
    <location>
        <begin position="56"/>
        <end position="160"/>
    </location>
</feature>
<evidence type="ECO:0000256" key="3">
    <source>
        <dbReference type="ARBA" id="ARBA00022714"/>
    </source>
</evidence>
<proteinExistence type="predicted"/>
<keyword evidence="11" id="KW-1185">Reference proteome</keyword>
<dbReference type="PROSITE" id="PS51085">
    <property type="entry name" value="2FE2S_FER_2"/>
    <property type="match status" value="1"/>
</dbReference>
<reference evidence="10 11" key="1">
    <citation type="submission" date="2023-10" db="EMBL/GenBank/DDBJ databases">
        <title>Development of a sustainable strategy for remediation of hydrocarbon-contaminated territories based on the waste exchange concept.</title>
        <authorList>
            <person name="Krivoruchko A."/>
        </authorList>
    </citation>
    <scope>NUCLEOTIDE SEQUENCE [LARGE SCALE GENOMIC DNA]</scope>
    <source>
        <strain evidence="10 11">IEGM 1327</strain>
    </source>
</reference>
<dbReference type="Gene3D" id="3.10.20.30">
    <property type="match status" value="1"/>
</dbReference>
<evidence type="ECO:0000256" key="4">
    <source>
        <dbReference type="ARBA" id="ARBA00022723"/>
    </source>
</evidence>
<comment type="cofactor">
    <cofactor evidence="1">
        <name>FAD</name>
        <dbReference type="ChEBI" id="CHEBI:57692"/>
    </cofactor>
</comment>
<sequence>MTGTHVVNTPTHSHLGEVTVTAPGLGLRAVGAASRVYAKLVTDSSIVTALSAARPRRSVGYEFVTVVDDTIDEAEDVRSLLLSRTDGAPLPKWLPGAHIDVTTPSGSVRQYSLAGRPGAGDRYRISVRRIPGGTASTEIHTLSRGDVLRVRGPRNAFPMAEAEHYLFVAAGIGITPIRAMIERAAVDGARWTLYYHGRSRASLPFVALLQQLALTSRGHVIVKTDDVDGFPIPADIVDLGMGNSAMYVCGPAALSSRLRAEALSSTAVREFHTELFAPAPVVDGTPFVLQLDRSGETVEVGAQETALDALRRSRPDQPYSCRQGFCGACVVGLVGGRVDHRDRVLDASERENSLTLCVSRGAVDGEVVVLDL</sequence>
<dbReference type="Gene3D" id="3.40.50.80">
    <property type="entry name" value="Nucleotide-binding domain of ferredoxin-NADP reductase (FNR) module"/>
    <property type="match status" value="1"/>
</dbReference>
<dbReference type="InterPro" id="IPR017938">
    <property type="entry name" value="Riboflavin_synthase-like_b-brl"/>
</dbReference>
<keyword evidence="4" id="KW-0479">Metal-binding</keyword>
<name>A0ABU4D518_9NOCA</name>
<evidence type="ECO:0000259" key="8">
    <source>
        <dbReference type="PROSITE" id="PS51085"/>
    </source>
</evidence>
<organism evidence="10 11">
    <name type="scientific">Rhodococcus cerastii</name>
    <dbReference type="NCBI Taxonomy" id="908616"/>
    <lineage>
        <taxon>Bacteria</taxon>
        <taxon>Bacillati</taxon>
        <taxon>Actinomycetota</taxon>
        <taxon>Actinomycetes</taxon>
        <taxon>Mycobacteriales</taxon>
        <taxon>Nocardiaceae</taxon>
        <taxon>Rhodococcus</taxon>
    </lineage>
</organism>
<evidence type="ECO:0000256" key="7">
    <source>
        <dbReference type="ARBA" id="ARBA00023014"/>
    </source>
</evidence>
<dbReference type="Pfam" id="PF00111">
    <property type="entry name" value="Fer2"/>
    <property type="match status" value="1"/>
</dbReference>
<evidence type="ECO:0000313" key="11">
    <source>
        <dbReference type="Proteomes" id="UP001186104"/>
    </source>
</evidence>
<dbReference type="InterPro" id="IPR050415">
    <property type="entry name" value="MRET"/>
</dbReference>
<accession>A0ABU4D518</accession>
<dbReference type="SUPFAM" id="SSF54292">
    <property type="entry name" value="2Fe-2S ferredoxin-like"/>
    <property type="match status" value="1"/>
</dbReference>
<feature type="domain" description="2Fe-2S ferredoxin-type" evidence="8">
    <location>
        <begin position="285"/>
        <end position="372"/>
    </location>
</feature>
<dbReference type="RefSeq" id="WP_317533850.1">
    <property type="nucleotide sequence ID" value="NZ_JAWLKF010000013.1"/>
</dbReference>
<dbReference type="Pfam" id="PF00970">
    <property type="entry name" value="FAD_binding_6"/>
    <property type="match status" value="1"/>
</dbReference>
<evidence type="ECO:0000256" key="2">
    <source>
        <dbReference type="ARBA" id="ARBA00022630"/>
    </source>
</evidence>
<dbReference type="CDD" id="cd00207">
    <property type="entry name" value="fer2"/>
    <property type="match status" value="1"/>
</dbReference>
<dbReference type="InterPro" id="IPR008333">
    <property type="entry name" value="Cbr1-like_FAD-bd_dom"/>
</dbReference>
<dbReference type="SUPFAM" id="SSF63380">
    <property type="entry name" value="Riboflavin synthase domain-like"/>
    <property type="match status" value="1"/>
</dbReference>
<dbReference type="PRINTS" id="PR00409">
    <property type="entry name" value="PHDIOXRDTASE"/>
</dbReference>
<dbReference type="EMBL" id="JAWLKF010000013">
    <property type="protein sequence ID" value="MDV6304820.1"/>
    <property type="molecule type" value="Genomic_DNA"/>
</dbReference>
<dbReference type="SUPFAM" id="SSF52343">
    <property type="entry name" value="Ferredoxin reductase-like, C-terminal NADP-linked domain"/>
    <property type="match status" value="1"/>
</dbReference>
<keyword evidence="7" id="KW-0411">Iron-sulfur</keyword>
<dbReference type="InterPro" id="IPR001041">
    <property type="entry name" value="2Fe-2S_ferredoxin-type"/>
</dbReference>
<dbReference type="CDD" id="cd06185">
    <property type="entry name" value="PDR_like"/>
    <property type="match status" value="1"/>
</dbReference>
<dbReference type="EC" id="1.-.-.-" evidence="10"/>
<dbReference type="Gene3D" id="2.40.30.10">
    <property type="entry name" value="Translation factors"/>
    <property type="match status" value="1"/>
</dbReference>
<protein>
    <submittedName>
        <fullName evidence="10">PDR/VanB family oxidoreductase</fullName>
        <ecNumber evidence="10">1.-.-.-</ecNumber>
    </submittedName>
</protein>
<evidence type="ECO:0000256" key="6">
    <source>
        <dbReference type="ARBA" id="ARBA00023004"/>
    </source>
</evidence>
<dbReference type="PANTHER" id="PTHR47354">
    <property type="entry name" value="NADH OXIDOREDUCTASE HCR"/>
    <property type="match status" value="1"/>
</dbReference>
<dbReference type="PROSITE" id="PS51384">
    <property type="entry name" value="FAD_FR"/>
    <property type="match status" value="1"/>
</dbReference>
<keyword evidence="6" id="KW-0408">Iron</keyword>
<dbReference type="PROSITE" id="PS00197">
    <property type="entry name" value="2FE2S_FER_1"/>
    <property type="match status" value="1"/>
</dbReference>
<keyword evidence="3" id="KW-0001">2Fe-2S</keyword>
<gene>
    <name evidence="10" type="ORF">R3P93_19835</name>
</gene>
<keyword evidence="2" id="KW-0285">Flavoprotein</keyword>
<dbReference type="Proteomes" id="UP001186104">
    <property type="component" value="Unassembled WGS sequence"/>
</dbReference>
<dbReference type="InterPro" id="IPR006058">
    <property type="entry name" value="2Fe2S_fd_BS"/>
</dbReference>
<dbReference type="PANTHER" id="PTHR47354:SF1">
    <property type="entry name" value="CARNITINE MONOOXYGENASE REDUCTASE SUBUNIT"/>
    <property type="match status" value="1"/>
</dbReference>
<evidence type="ECO:0000256" key="5">
    <source>
        <dbReference type="ARBA" id="ARBA00023002"/>
    </source>
</evidence>
<comment type="caution">
    <text evidence="10">The sequence shown here is derived from an EMBL/GenBank/DDBJ whole genome shotgun (WGS) entry which is preliminary data.</text>
</comment>
<dbReference type="GO" id="GO:0016491">
    <property type="term" value="F:oxidoreductase activity"/>
    <property type="evidence" value="ECO:0007669"/>
    <property type="project" value="UniProtKB-KW"/>
</dbReference>
<dbReference type="InterPro" id="IPR012675">
    <property type="entry name" value="Beta-grasp_dom_sf"/>
</dbReference>
<evidence type="ECO:0000256" key="1">
    <source>
        <dbReference type="ARBA" id="ARBA00001974"/>
    </source>
</evidence>
<dbReference type="InterPro" id="IPR039261">
    <property type="entry name" value="FNR_nucleotide-bd"/>
</dbReference>
<evidence type="ECO:0000259" key="9">
    <source>
        <dbReference type="PROSITE" id="PS51384"/>
    </source>
</evidence>
<evidence type="ECO:0000313" key="10">
    <source>
        <dbReference type="EMBL" id="MDV6304820.1"/>
    </source>
</evidence>